<dbReference type="EMBL" id="SBLC01000041">
    <property type="protein sequence ID" value="RWY37665.1"/>
    <property type="molecule type" value="Genomic_DNA"/>
</dbReference>
<dbReference type="OrthoDB" id="9812192at2"/>
<keyword evidence="3" id="KW-1185">Reference proteome</keyword>
<dbReference type="SUPFAM" id="SSF54909">
    <property type="entry name" value="Dimeric alpha+beta barrel"/>
    <property type="match status" value="1"/>
</dbReference>
<keyword evidence="2" id="KW-0560">Oxidoreductase</keyword>
<organism evidence="2 3">
    <name type="scientific">Falsigemmobacter intermedius</name>
    <dbReference type="NCBI Taxonomy" id="1553448"/>
    <lineage>
        <taxon>Bacteria</taxon>
        <taxon>Pseudomonadati</taxon>
        <taxon>Pseudomonadota</taxon>
        <taxon>Alphaproteobacteria</taxon>
        <taxon>Rhodobacterales</taxon>
        <taxon>Paracoccaceae</taxon>
        <taxon>Falsigemmobacter</taxon>
    </lineage>
</organism>
<keyword evidence="2" id="KW-0503">Monooxygenase</keyword>
<dbReference type="RefSeq" id="WP_128490603.1">
    <property type="nucleotide sequence ID" value="NZ_JBHLXB010000089.1"/>
</dbReference>
<comment type="caution">
    <text evidence="2">The sequence shown here is derived from an EMBL/GenBank/DDBJ whole genome shotgun (WGS) entry which is preliminary data.</text>
</comment>
<protein>
    <submittedName>
        <fullName evidence="2">Antibiotic biosynthesis monooxygenase</fullName>
    </submittedName>
</protein>
<reference evidence="2 3" key="1">
    <citation type="journal article" date="2015" name="Int. J. Syst. Evol. Microbiol.">
        <title>Gemmobacter intermedius sp. nov., isolated from a white stork (Ciconia ciconia).</title>
        <authorList>
            <person name="Kampfer P."/>
            <person name="Jerzak L."/>
            <person name="Wilharm G."/>
            <person name="Golke J."/>
            <person name="Busse H.J."/>
            <person name="Glaeser S.P."/>
        </authorList>
    </citation>
    <scope>NUCLEOTIDE SEQUENCE [LARGE SCALE GENOMIC DNA]</scope>
    <source>
        <strain evidence="2 3">119/4</strain>
    </source>
</reference>
<gene>
    <name evidence="2" type="ORF">EP867_16680</name>
</gene>
<proteinExistence type="predicted"/>
<dbReference type="InterPro" id="IPR007138">
    <property type="entry name" value="ABM_dom"/>
</dbReference>
<accession>A0A451GHD1</accession>
<dbReference type="Gene3D" id="3.30.70.100">
    <property type="match status" value="1"/>
</dbReference>
<evidence type="ECO:0000313" key="2">
    <source>
        <dbReference type="EMBL" id="RWY37665.1"/>
    </source>
</evidence>
<dbReference type="GO" id="GO:0004497">
    <property type="term" value="F:monooxygenase activity"/>
    <property type="evidence" value="ECO:0007669"/>
    <property type="project" value="UniProtKB-KW"/>
</dbReference>
<dbReference type="PANTHER" id="PTHR33336">
    <property type="entry name" value="QUINOL MONOOXYGENASE YGIN-RELATED"/>
    <property type="match status" value="1"/>
</dbReference>
<dbReference type="AlphaFoldDB" id="A0A451GHD1"/>
<dbReference type="Pfam" id="PF03992">
    <property type="entry name" value="ABM"/>
    <property type="match status" value="1"/>
</dbReference>
<dbReference type="PROSITE" id="PS51725">
    <property type="entry name" value="ABM"/>
    <property type="match status" value="1"/>
</dbReference>
<dbReference type="InterPro" id="IPR050744">
    <property type="entry name" value="AI-2_Isomerase_LsrG"/>
</dbReference>
<evidence type="ECO:0000259" key="1">
    <source>
        <dbReference type="PROSITE" id="PS51725"/>
    </source>
</evidence>
<name>A0A451GHD1_9RHOB</name>
<evidence type="ECO:0000313" key="3">
    <source>
        <dbReference type="Proteomes" id="UP000287168"/>
    </source>
</evidence>
<dbReference type="PANTHER" id="PTHR33336:SF15">
    <property type="entry name" value="ABM DOMAIN-CONTAINING PROTEIN"/>
    <property type="match status" value="1"/>
</dbReference>
<feature type="domain" description="ABM" evidence="1">
    <location>
        <begin position="2"/>
        <end position="90"/>
    </location>
</feature>
<dbReference type="InterPro" id="IPR011008">
    <property type="entry name" value="Dimeric_a/b-barrel"/>
</dbReference>
<dbReference type="Proteomes" id="UP000287168">
    <property type="component" value="Unassembled WGS sequence"/>
</dbReference>
<sequence length="96" mass="10588">MHIQYVTITAKPGREEAVGAALTALAEATRAHEPRTRTYELYATPEPGVFGIWEVYEDKEAHEAHRTSAHFQAAFPALMEDLAGRPDVVVLTPKSV</sequence>